<dbReference type="RefSeq" id="WP_147043519.1">
    <property type="nucleotide sequence ID" value="NZ_BAABIR010000001.1"/>
</dbReference>
<dbReference type="Pfam" id="PF10502">
    <property type="entry name" value="Peptidase_S26"/>
    <property type="match status" value="1"/>
</dbReference>
<dbReference type="NCBIfam" id="TIGR02227">
    <property type="entry name" value="sigpep_I_bact"/>
    <property type="match status" value="1"/>
</dbReference>
<evidence type="ECO:0000313" key="10">
    <source>
        <dbReference type="EMBL" id="TXC64113.1"/>
    </source>
</evidence>
<evidence type="ECO:0000259" key="9">
    <source>
        <dbReference type="Pfam" id="PF10502"/>
    </source>
</evidence>
<reference evidence="10 11" key="1">
    <citation type="journal article" date="2015" name="J. Microbiol.">
        <title>Sphingosinicella ginsenosidimutans sp. nov., with ginsenoside converting activity.</title>
        <authorList>
            <person name="Kim J.K."/>
            <person name="Kang M.S."/>
            <person name="Park S.C."/>
            <person name="Kim K.M."/>
            <person name="Choi K."/>
            <person name="Yoon M.H."/>
            <person name="Im W.T."/>
        </authorList>
    </citation>
    <scope>NUCLEOTIDE SEQUENCE [LARGE SCALE GENOMIC DNA]</scope>
    <source>
        <strain evidence="10 11">BS-11</strain>
    </source>
</reference>
<dbReference type="EMBL" id="VOQQ01000001">
    <property type="protein sequence ID" value="TXC64113.1"/>
    <property type="molecule type" value="Genomic_DNA"/>
</dbReference>
<accession>A0A5C6TUI3</accession>
<dbReference type="PRINTS" id="PR00727">
    <property type="entry name" value="LEADERPTASE"/>
</dbReference>
<organism evidence="10 11">
    <name type="scientific">Allosphingosinicella ginsenosidimutans</name>
    <dbReference type="NCBI Taxonomy" id="1176539"/>
    <lineage>
        <taxon>Bacteria</taxon>
        <taxon>Pseudomonadati</taxon>
        <taxon>Pseudomonadota</taxon>
        <taxon>Alphaproteobacteria</taxon>
        <taxon>Sphingomonadales</taxon>
        <taxon>Sphingomonadaceae</taxon>
        <taxon>Allosphingosinicella</taxon>
    </lineage>
</organism>
<dbReference type="Gene3D" id="2.10.109.10">
    <property type="entry name" value="Umud Fragment, subunit A"/>
    <property type="match status" value="1"/>
</dbReference>
<comment type="subcellular location">
    <subcellularLocation>
        <location evidence="7">Membrane</location>
        <topology evidence="7">Single-pass type II membrane protein</topology>
    </subcellularLocation>
</comment>
<feature type="active site" evidence="6">
    <location>
        <position position="57"/>
    </location>
</feature>
<keyword evidence="5 7" id="KW-0378">Hydrolase</keyword>
<evidence type="ECO:0000256" key="2">
    <source>
        <dbReference type="ARBA" id="ARBA00009370"/>
    </source>
</evidence>
<dbReference type="Proteomes" id="UP000321249">
    <property type="component" value="Unassembled WGS sequence"/>
</dbReference>
<dbReference type="GO" id="GO:0006465">
    <property type="term" value="P:signal peptide processing"/>
    <property type="evidence" value="ECO:0007669"/>
    <property type="project" value="InterPro"/>
</dbReference>
<keyword evidence="11" id="KW-1185">Reference proteome</keyword>
<dbReference type="GO" id="GO:0009003">
    <property type="term" value="F:signal peptidase activity"/>
    <property type="evidence" value="ECO:0007669"/>
    <property type="project" value="UniProtKB-EC"/>
</dbReference>
<keyword evidence="7" id="KW-0472">Membrane</keyword>
<comment type="caution">
    <text evidence="10">The sequence shown here is derived from an EMBL/GenBank/DDBJ whole genome shotgun (WGS) entry which is preliminary data.</text>
</comment>
<dbReference type="InterPro" id="IPR036286">
    <property type="entry name" value="LexA/Signal_pep-like_sf"/>
</dbReference>
<sequence length="285" mass="31838">MDSEAATDPAAAPSADAPAPEKKESWWETLRFFLFLFVGALMLRSFVFAPFNIPSGSMLPNLMIGDHLFVAKWPYGISRYSLPFGMARFSGRLFERLPERGDIVVFRYPGNRDEDLVKRVIGLPGDTIEVRGGVVFLNGRALPRRRIADFEMPETPNSPCRFVGDDPAARRVAGPDGPVCHYPRYVESLPGGRSYEVLDQGYGPTDNYPPVTVPEGNLFVMGDNRDDSADSRVPVFENGVGMLPVENVLGPAEIAYWSTDGSSSWIKPWTWFTAARWRRIGHLYE</sequence>
<dbReference type="OrthoDB" id="9815782at2"/>
<dbReference type="InterPro" id="IPR019757">
    <property type="entry name" value="Pept_S26A_signal_pept_1_Lys-AS"/>
</dbReference>
<feature type="transmembrane region" description="Helical" evidence="7">
    <location>
        <begin position="32"/>
        <end position="53"/>
    </location>
</feature>
<evidence type="ECO:0000313" key="11">
    <source>
        <dbReference type="Proteomes" id="UP000321249"/>
    </source>
</evidence>
<dbReference type="PANTHER" id="PTHR43390:SF1">
    <property type="entry name" value="CHLOROPLAST PROCESSING PEPTIDASE"/>
    <property type="match status" value="1"/>
</dbReference>
<evidence type="ECO:0000256" key="3">
    <source>
        <dbReference type="ARBA" id="ARBA00013208"/>
    </source>
</evidence>
<dbReference type="GO" id="GO:0004252">
    <property type="term" value="F:serine-type endopeptidase activity"/>
    <property type="evidence" value="ECO:0007669"/>
    <property type="project" value="InterPro"/>
</dbReference>
<evidence type="ECO:0000256" key="8">
    <source>
        <dbReference type="SAM" id="MobiDB-lite"/>
    </source>
</evidence>
<dbReference type="EC" id="3.4.21.89" evidence="3 7"/>
<comment type="catalytic activity">
    <reaction evidence="1 7">
        <text>Cleavage of hydrophobic, N-terminal signal or leader sequences from secreted and periplasmic proteins.</text>
        <dbReference type="EC" id="3.4.21.89"/>
    </reaction>
</comment>
<evidence type="ECO:0000256" key="5">
    <source>
        <dbReference type="ARBA" id="ARBA00022801"/>
    </source>
</evidence>
<dbReference type="PROSITE" id="PS00761">
    <property type="entry name" value="SPASE_I_3"/>
    <property type="match status" value="1"/>
</dbReference>
<dbReference type="SUPFAM" id="SSF51306">
    <property type="entry name" value="LexA/Signal peptidase"/>
    <property type="match status" value="1"/>
</dbReference>
<feature type="active site" evidence="6">
    <location>
        <position position="118"/>
    </location>
</feature>
<name>A0A5C6TUI3_9SPHN</name>
<keyword evidence="7" id="KW-0645">Protease</keyword>
<feature type="domain" description="Peptidase S26" evidence="9">
    <location>
        <begin position="26"/>
        <end position="257"/>
    </location>
</feature>
<keyword evidence="7" id="KW-1133">Transmembrane helix</keyword>
<feature type="compositionally biased region" description="Low complexity" evidence="8">
    <location>
        <begin position="1"/>
        <end position="18"/>
    </location>
</feature>
<proteinExistence type="inferred from homology"/>
<evidence type="ECO:0000256" key="6">
    <source>
        <dbReference type="PIRSR" id="PIRSR600223-1"/>
    </source>
</evidence>
<dbReference type="InterPro" id="IPR000223">
    <property type="entry name" value="Pept_S26A_signal_pept_1"/>
</dbReference>
<gene>
    <name evidence="10" type="primary">lepB</name>
    <name evidence="10" type="ORF">FRZ32_10860</name>
</gene>
<evidence type="ECO:0000256" key="4">
    <source>
        <dbReference type="ARBA" id="ARBA00019232"/>
    </source>
</evidence>
<keyword evidence="7" id="KW-0812">Transmembrane</keyword>
<dbReference type="AlphaFoldDB" id="A0A5C6TUI3"/>
<protein>
    <recommendedName>
        <fullName evidence="4 7">Signal peptidase I</fullName>
        <ecNumber evidence="3 7">3.4.21.89</ecNumber>
    </recommendedName>
</protein>
<dbReference type="InterPro" id="IPR019758">
    <property type="entry name" value="Pept_S26A_signal_pept_1_CS"/>
</dbReference>
<dbReference type="PANTHER" id="PTHR43390">
    <property type="entry name" value="SIGNAL PEPTIDASE I"/>
    <property type="match status" value="1"/>
</dbReference>
<comment type="similarity">
    <text evidence="2 7">Belongs to the peptidase S26 family.</text>
</comment>
<dbReference type="CDD" id="cd06530">
    <property type="entry name" value="S26_SPase_I"/>
    <property type="match status" value="1"/>
</dbReference>
<evidence type="ECO:0000256" key="7">
    <source>
        <dbReference type="RuleBase" id="RU362042"/>
    </source>
</evidence>
<feature type="region of interest" description="Disordered" evidence="8">
    <location>
        <begin position="1"/>
        <end position="20"/>
    </location>
</feature>
<dbReference type="GO" id="GO:0016020">
    <property type="term" value="C:membrane"/>
    <property type="evidence" value="ECO:0007669"/>
    <property type="project" value="UniProtKB-SubCell"/>
</dbReference>
<dbReference type="PROSITE" id="PS00760">
    <property type="entry name" value="SPASE_I_2"/>
    <property type="match status" value="1"/>
</dbReference>
<evidence type="ECO:0000256" key="1">
    <source>
        <dbReference type="ARBA" id="ARBA00000677"/>
    </source>
</evidence>
<dbReference type="InterPro" id="IPR019533">
    <property type="entry name" value="Peptidase_S26"/>
</dbReference>